<dbReference type="GO" id="GO:0005829">
    <property type="term" value="C:cytosol"/>
    <property type="evidence" value="ECO:0007669"/>
    <property type="project" value="TreeGrafter"/>
</dbReference>
<keyword evidence="7" id="KW-0460">Magnesium</keyword>
<dbReference type="PANTHER" id="PTHR42904">
    <property type="entry name" value="NUDIX HYDROLASE, NUDC SUBFAMILY"/>
    <property type="match status" value="1"/>
</dbReference>
<evidence type="ECO:0000256" key="1">
    <source>
        <dbReference type="ARBA" id="ARBA00001946"/>
    </source>
</evidence>
<dbReference type="InterPro" id="IPR050241">
    <property type="entry name" value="NAD-cap_RNA_hydrolase_NudC"/>
</dbReference>
<keyword evidence="6 11" id="KW-0378">Hydrolase</keyword>
<sequence length="298" mass="34379">MQIKEKNTMIQDIFPMHLSNEYHKKVPQADSFLMIFKDNRILAKNDGQVCYLTYKELSEICRGMGKEIPACVYLFSIGEDDYFLTDPGEGIEVPGFVYYKMFETRTMQPKERVLAAATAWHLYVWYRDNAYCGRCGHKLVHSEKLRMLSCPDCNNMVFPKIAPAVIVGVTNGRKILMTKYANREYKRYALIAGFTEIGETAEETVAREVKEEVGLSVKNIRYYKSQPWGFDSNLLLGYFCELDDEGDVIRLDEEELACAEWVDFEDVPDDPEGLSLTREMMLCFRDIMNASESTCLHD</sequence>
<protein>
    <recommendedName>
        <fullName evidence="4">NAD(+) diphosphatase</fullName>
        <ecNumber evidence="4">3.6.1.22</ecNumber>
    </recommendedName>
</protein>
<accession>A0A3R6D4B1</accession>
<keyword evidence="8" id="KW-0520">NAD</keyword>
<evidence type="ECO:0000256" key="5">
    <source>
        <dbReference type="ARBA" id="ARBA00022723"/>
    </source>
</evidence>
<evidence type="ECO:0000256" key="9">
    <source>
        <dbReference type="ARBA" id="ARBA00023679"/>
    </source>
</evidence>
<dbReference type="InterPro" id="IPR020084">
    <property type="entry name" value="NUDIX_hydrolase_CS"/>
</dbReference>
<dbReference type="GO" id="GO:0035529">
    <property type="term" value="F:NADH pyrophosphatase activity"/>
    <property type="evidence" value="ECO:0007669"/>
    <property type="project" value="TreeGrafter"/>
</dbReference>
<evidence type="ECO:0000259" key="10">
    <source>
        <dbReference type="PROSITE" id="PS51462"/>
    </source>
</evidence>
<evidence type="ECO:0000256" key="8">
    <source>
        <dbReference type="ARBA" id="ARBA00023027"/>
    </source>
</evidence>
<evidence type="ECO:0000256" key="2">
    <source>
        <dbReference type="ARBA" id="ARBA00001947"/>
    </source>
</evidence>
<evidence type="ECO:0000256" key="7">
    <source>
        <dbReference type="ARBA" id="ARBA00022842"/>
    </source>
</evidence>
<dbReference type="GO" id="GO:0019677">
    <property type="term" value="P:NAD+ catabolic process"/>
    <property type="evidence" value="ECO:0007669"/>
    <property type="project" value="TreeGrafter"/>
</dbReference>
<dbReference type="Gene3D" id="3.90.79.20">
    <property type="match status" value="1"/>
</dbReference>
<proteinExistence type="inferred from homology"/>
<comment type="cofactor">
    <cofactor evidence="1">
        <name>Mg(2+)</name>
        <dbReference type="ChEBI" id="CHEBI:18420"/>
    </cofactor>
</comment>
<evidence type="ECO:0000256" key="4">
    <source>
        <dbReference type="ARBA" id="ARBA00012381"/>
    </source>
</evidence>
<dbReference type="NCBIfam" id="NF001299">
    <property type="entry name" value="PRK00241.1"/>
    <property type="match status" value="1"/>
</dbReference>
<reference evidence="11 12" key="1">
    <citation type="submission" date="2018-08" db="EMBL/GenBank/DDBJ databases">
        <title>A genome reference for cultivated species of the human gut microbiota.</title>
        <authorList>
            <person name="Zou Y."/>
            <person name="Xue W."/>
            <person name="Luo G."/>
        </authorList>
    </citation>
    <scope>NUCLEOTIDE SEQUENCE [LARGE SCALE GENOMIC DNA]</scope>
    <source>
        <strain evidence="11 12">AM37-1AC</strain>
    </source>
</reference>
<dbReference type="Gene3D" id="3.90.79.10">
    <property type="entry name" value="Nucleoside Triphosphate Pyrophosphohydrolase"/>
    <property type="match status" value="1"/>
</dbReference>
<dbReference type="InterPro" id="IPR049734">
    <property type="entry name" value="NudC-like_C"/>
</dbReference>
<dbReference type="GO" id="GO:0046872">
    <property type="term" value="F:metal ion binding"/>
    <property type="evidence" value="ECO:0007669"/>
    <property type="project" value="UniProtKB-KW"/>
</dbReference>
<dbReference type="Pfam" id="PF09297">
    <property type="entry name" value="Zn_ribbon_NUD"/>
    <property type="match status" value="1"/>
</dbReference>
<dbReference type="PANTHER" id="PTHR42904:SF6">
    <property type="entry name" value="NAD-CAPPED RNA HYDROLASE NUDT12"/>
    <property type="match status" value="1"/>
</dbReference>
<name>A0A3R6D4B1_9FIRM</name>
<feature type="domain" description="Nudix hydrolase" evidence="10">
    <location>
        <begin position="159"/>
        <end position="286"/>
    </location>
</feature>
<dbReference type="GO" id="GO:0110153">
    <property type="term" value="F:RNA NAD-cap (NMN-forming) hydrolase activity"/>
    <property type="evidence" value="ECO:0007669"/>
    <property type="project" value="RHEA"/>
</dbReference>
<evidence type="ECO:0000256" key="6">
    <source>
        <dbReference type="ARBA" id="ARBA00022801"/>
    </source>
</evidence>
<dbReference type="InterPro" id="IPR015797">
    <property type="entry name" value="NUDIX_hydrolase-like_dom_sf"/>
</dbReference>
<dbReference type="PROSITE" id="PS51462">
    <property type="entry name" value="NUDIX"/>
    <property type="match status" value="1"/>
</dbReference>
<dbReference type="SUPFAM" id="SSF55811">
    <property type="entry name" value="Nudix"/>
    <property type="match status" value="1"/>
</dbReference>
<evidence type="ECO:0000313" key="12">
    <source>
        <dbReference type="Proteomes" id="UP000283513"/>
    </source>
</evidence>
<gene>
    <name evidence="11" type="ORF">DW856_06690</name>
</gene>
<evidence type="ECO:0000256" key="3">
    <source>
        <dbReference type="ARBA" id="ARBA00009595"/>
    </source>
</evidence>
<organism evidence="11 12">
    <name type="scientific">Roseburia intestinalis</name>
    <dbReference type="NCBI Taxonomy" id="166486"/>
    <lineage>
        <taxon>Bacteria</taxon>
        <taxon>Bacillati</taxon>
        <taxon>Bacillota</taxon>
        <taxon>Clostridia</taxon>
        <taxon>Lachnospirales</taxon>
        <taxon>Lachnospiraceae</taxon>
        <taxon>Roseburia</taxon>
    </lineage>
</organism>
<dbReference type="EC" id="3.6.1.22" evidence="4"/>
<dbReference type="Proteomes" id="UP000283513">
    <property type="component" value="Unassembled WGS sequence"/>
</dbReference>
<comment type="caution">
    <text evidence="11">The sequence shown here is derived from an EMBL/GenBank/DDBJ whole genome shotgun (WGS) entry which is preliminary data.</text>
</comment>
<keyword evidence="5" id="KW-0479">Metal-binding</keyword>
<evidence type="ECO:0000313" key="11">
    <source>
        <dbReference type="EMBL" id="RHC17827.1"/>
    </source>
</evidence>
<dbReference type="InterPro" id="IPR015376">
    <property type="entry name" value="Znr_NADH_PPase"/>
</dbReference>
<comment type="similarity">
    <text evidence="3">Belongs to the Nudix hydrolase family. NudC subfamily.</text>
</comment>
<comment type="catalytic activity">
    <reaction evidence="9">
        <text>a 5'-end NAD(+)-phospho-ribonucleoside in mRNA + H2O = a 5'-end phospho-adenosine-phospho-ribonucleoside in mRNA + beta-nicotinamide D-ribonucleotide + 2 H(+)</text>
        <dbReference type="Rhea" id="RHEA:60876"/>
        <dbReference type="Rhea" id="RHEA-COMP:15698"/>
        <dbReference type="Rhea" id="RHEA-COMP:15719"/>
        <dbReference type="ChEBI" id="CHEBI:14649"/>
        <dbReference type="ChEBI" id="CHEBI:15377"/>
        <dbReference type="ChEBI" id="CHEBI:15378"/>
        <dbReference type="ChEBI" id="CHEBI:144029"/>
        <dbReference type="ChEBI" id="CHEBI:144051"/>
    </reaction>
    <physiologicalReaction direction="left-to-right" evidence="9">
        <dbReference type="Rhea" id="RHEA:60877"/>
    </physiologicalReaction>
</comment>
<dbReference type="GO" id="GO:0006742">
    <property type="term" value="P:NADP+ catabolic process"/>
    <property type="evidence" value="ECO:0007669"/>
    <property type="project" value="TreeGrafter"/>
</dbReference>
<dbReference type="Pfam" id="PF00293">
    <property type="entry name" value="NUDIX"/>
    <property type="match status" value="1"/>
</dbReference>
<dbReference type="InterPro" id="IPR000086">
    <property type="entry name" value="NUDIX_hydrolase_dom"/>
</dbReference>
<dbReference type="EMBL" id="QSHO01000005">
    <property type="protein sequence ID" value="RHC17827.1"/>
    <property type="molecule type" value="Genomic_DNA"/>
</dbReference>
<comment type="cofactor">
    <cofactor evidence="2">
        <name>Zn(2+)</name>
        <dbReference type="ChEBI" id="CHEBI:29105"/>
    </cofactor>
</comment>
<dbReference type="CDD" id="cd03429">
    <property type="entry name" value="NUDIX_NADH_pyrophosphatase_Nudt13"/>
    <property type="match status" value="1"/>
</dbReference>
<dbReference type="PROSITE" id="PS00893">
    <property type="entry name" value="NUDIX_BOX"/>
    <property type="match status" value="1"/>
</dbReference>
<dbReference type="AlphaFoldDB" id="A0A3R6D4B1"/>